<keyword evidence="2" id="KW-0472">Membrane</keyword>
<organism evidence="3 4">
    <name type="scientific">Moraxella macacae 0408225</name>
    <dbReference type="NCBI Taxonomy" id="1230338"/>
    <lineage>
        <taxon>Bacteria</taxon>
        <taxon>Pseudomonadati</taxon>
        <taxon>Pseudomonadota</taxon>
        <taxon>Gammaproteobacteria</taxon>
        <taxon>Moraxellales</taxon>
        <taxon>Moraxellaceae</taxon>
        <taxon>Moraxella</taxon>
    </lineage>
</organism>
<dbReference type="PATRIC" id="fig|1230338.3.peg.1865"/>
<dbReference type="EMBL" id="ANIN01000002">
    <property type="protein sequence ID" value="ELA08623.1"/>
    <property type="molecule type" value="Genomic_DNA"/>
</dbReference>
<keyword evidence="4" id="KW-1185">Reference proteome</keyword>
<dbReference type="RefSeq" id="WP_009502181.1">
    <property type="nucleotide sequence ID" value="NZ_ANIN01000002.1"/>
</dbReference>
<sequence length="239" mass="25791">MAIKLPGLKNNLTKRAKSTQAPPQSQEPPNQELELQDLLKEIPKLPTELLNSTAQTASVDKKPVNKKAILAGAVGVLFIGVLVLFVLPKVMQTDTHADMQAETHTETNTETPVESAPEITTTAEAAPASAPTENLRTEEFVITGDELNGKLNDEAGHEVGDQAADNQAVHAQVNHESGEHDASVVSEIATGDEPTQVFLQLDEPPKPEPVQTVQAEPPKGAMSYDEFVRTSEKYVFADR</sequence>
<accession>L2F842</accession>
<comment type="caution">
    <text evidence="3">The sequence shown here is derived from an EMBL/GenBank/DDBJ whole genome shotgun (WGS) entry which is preliminary data.</text>
</comment>
<evidence type="ECO:0000313" key="3">
    <source>
        <dbReference type="EMBL" id="ELA08623.1"/>
    </source>
</evidence>
<dbReference type="OrthoDB" id="9972023at2"/>
<feature type="transmembrane region" description="Helical" evidence="2">
    <location>
        <begin position="68"/>
        <end position="87"/>
    </location>
</feature>
<name>L2F842_9GAMM</name>
<gene>
    <name evidence="3" type="ORF">MOMA_08686</name>
</gene>
<evidence type="ECO:0000256" key="1">
    <source>
        <dbReference type="SAM" id="MobiDB-lite"/>
    </source>
</evidence>
<dbReference type="Proteomes" id="UP000023795">
    <property type="component" value="Unassembled WGS sequence"/>
</dbReference>
<feature type="compositionally biased region" description="Polar residues" evidence="1">
    <location>
        <begin position="18"/>
        <end position="29"/>
    </location>
</feature>
<keyword evidence="2" id="KW-1133">Transmembrane helix</keyword>
<evidence type="ECO:0000256" key="2">
    <source>
        <dbReference type="SAM" id="Phobius"/>
    </source>
</evidence>
<proteinExistence type="predicted"/>
<protein>
    <submittedName>
        <fullName evidence="3">Uncharacterized protein</fullName>
    </submittedName>
</protein>
<feature type="region of interest" description="Disordered" evidence="1">
    <location>
        <begin position="1"/>
        <end position="31"/>
    </location>
</feature>
<reference evidence="3 4" key="1">
    <citation type="journal article" date="2013" name="Genome Announc.">
        <title>Genome Sequence of Moraxella macacae 0408225, a Novel Bacterial Species Isolated from a Cynomolgus Macaque with Epistaxis.</title>
        <authorList>
            <person name="Ladner J.T."/>
            <person name="Whitehouse C.A."/>
            <person name="Koroleva G.I."/>
            <person name="Palacios G.F."/>
        </authorList>
    </citation>
    <scope>NUCLEOTIDE SEQUENCE [LARGE SCALE GENOMIC DNA]</scope>
    <source>
        <strain evidence="3 4">0408225</strain>
    </source>
</reference>
<evidence type="ECO:0000313" key="4">
    <source>
        <dbReference type="Proteomes" id="UP000023795"/>
    </source>
</evidence>
<dbReference type="AlphaFoldDB" id="L2F842"/>
<keyword evidence="2" id="KW-0812">Transmembrane</keyword>